<dbReference type="InterPro" id="IPR018201">
    <property type="entry name" value="Ketoacyl_synth_AS"/>
</dbReference>
<dbReference type="CDD" id="cd00834">
    <property type="entry name" value="KAS_I_II"/>
    <property type="match status" value="1"/>
</dbReference>
<name>A0A844GZP2_9CHRO</name>
<dbReference type="InterPro" id="IPR014030">
    <property type="entry name" value="Ketoacyl_synth_N"/>
</dbReference>
<dbReference type="AlphaFoldDB" id="A0A844GZP2"/>
<reference evidence="5 6" key="1">
    <citation type="submission" date="2019-11" db="EMBL/GenBank/DDBJ databases">
        <title>Isolation of a new High Light Tolerant Cyanobacteria.</title>
        <authorList>
            <person name="Dobson Z."/>
            <person name="Vaughn N."/>
            <person name="Vaughn M."/>
            <person name="Fromme P."/>
            <person name="Mazor Y."/>
        </authorList>
    </citation>
    <scope>NUCLEOTIDE SEQUENCE [LARGE SCALE GENOMIC DNA]</scope>
    <source>
        <strain evidence="5 6">0216</strain>
    </source>
</reference>
<gene>
    <name evidence="5" type="ORF">GGC33_16600</name>
</gene>
<dbReference type="PROSITE" id="PS00606">
    <property type="entry name" value="KS3_1"/>
    <property type="match status" value="1"/>
</dbReference>
<comment type="caution">
    <text evidence="5">The sequence shown here is derived from an EMBL/GenBank/DDBJ whole genome shotgun (WGS) entry which is preliminary data.</text>
</comment>
<dbReference type="Pfam" id="PF02801">
    <property type="entry name" value="Ketoacyl-synt_C"/>
    <property type="match status" value="1"/>
</dbReference>
<dbReference type="InterPro" id="IPR020841">
    <property type="entry name" value="PKS_Beta-ketoAc_synthase_dom"/>
</dbReference>
<evidence type="ECO:0000313" key="5">
    <source>
        <dbReference type="EMBL" id="MTF40532.1"/>
    </source>
</evidence>
<evidence type="ECO:0000313" key="6">
    <source>
        <dbReference type="Proteomes" id="UP000437131"/>
    </source>
</evidence>
<dbReference type="InterPro" id="IPR014031">
    <property type="entry name" value="Ketoacyl_synth_C"/>
</dbReference>
<dbReference type="GO" id="GO:0006633">
    <property type="term" value="P:fatty acid biosynthetic process"/>
    <property type="evidence" value="ECO:0007669"/>
    <property type="project" value="InterPro"/>
</dbReference>
<keyword evidence="2 3" id="KW-0808">Transferase</keyword>
<dbReference type="InterPro" id="IPR016039">
    <property type="entry name" value="Thiolase-like"/>
</dbReference>
<evidence type="ECO:0000259" key="4">
    <source>
        <dbReference type="PROSITE" id="PS52004"/>
    </source>
</evidence>
<sequence>MKIVVTGVSLFTCLGNTQNTWQKILNDVSGIKIQQPFSFLPPLPLGMIEKQPVSIHDLTKILIQQLCQDARLTLPQDNIGVIVGSSRGCQGQWEHFLSSFAPDFSSLPWLHTLPSQPALMIAQYLQTQGFVSAPANACATGIVAIALGYELIKQNRCSQVVVGGVETAITPLTITGFNQMKALSQEGCFPFAMNRSGLVLGEGGGLLLLETEESARLRNAKIYGEILGWSMNCDALAMTTPESDGETAIRCVKDCLYNSGLCPQEIDYIHAHGTGTILNDQREALIIKKLFPHSPYVSSTKGFTGHTLGAGGAIASALNFLALEKQTLLPNTMNLTLDFGLNFVKKSHHHPLKKVLCFSFGFGGQNVAIAMQNIT</sequence>
<dbReference type="InterPro" id="IPR000794">
    <property type="entry name" value="Beta-ketoacyl_synthase"/>
</dbReference>
<comment type="similarity">
    <text evidence="1 3">Belongs to the thiolase-like superfamily. Beta-ketoacyl-ACP synthases family.</text>
</comment>
<dbReference type="Gene3D" id="3.40.47.10">
    <property type="match status" value="1"/>
</dbReference>
<dbReference type="PROSITE" id="PS52004">
    <property type="entry name" value="KS3_2"/>
    <property type="match status" value="1"/>
</dbReference>
<protein>
    <submittedName>
        <fullName evidence="5">Beta-ketoacyl-ACP synthase</fullName>
    </submittedName>
</protein>
<dbReference type="SUPFAM" id="SSF53901">
    <property type="entry name" value="Thiolase-like"/>
    <property type="match status" value="2"/>
</dbReference>
<feature type="domain" description="Ketosynthase family 3 (KS3)" evidence="4">
    <location>
        <begin position="1"/>
        <end position="373"/>
    </location>
</feature>
<dbReference type="Proteomes" id="UP000437131">
    <property type="component" value="Unassembled WGS sequence"/>
</dbReference>
<evidence type="ECO:0000256" key="3">
    <source>
        <dbReference type="RuleBase" id="RU003694"/>
    </source>
</evidence>
<dbReference type="GO" id="GO:0004315">
    <property type="term" value="F:3-oxoacyl-[acyl-carrier-protein] synthase activity"/>
    <property type="evidence" value="ECO:0007669"/>
    <property type="project" value="InterPro"/>
</dbReference>
<organism evidence="5 6">
    <name type="scientific">Cyanobacterium aponinum 0216</name>
    <dbReference type="NCBI Taxonomy" id="2676140"/>
    <lineage>
        <taxon>Bacteria</taxon>
        <taxon>Bacillati</taxon>
        <taxon>Cyanobacteriota</taxon>
        <taxon>Cyanophyceae</taxon>
        <taxon>Oscillatoriophycideae</taxon>
        <taxon>Chroococcales</taxon>
        <taxon>Geminocystaceae</taxon>
        <taxon>Cyanobacterium</taxon>
    </lineage>
</organism>
<evidence type="ECO:0000256" key="2">
    <source>
        <dbReference type="ARBA" id="ARBA00022679"/>
    </source>
</evidence>
<accession>A0A844GZP2</accession>
<dbReference type="NCBIfam" id="NF004618">
    <property type="entry name" value="PRK05952.1"/>
    <property type="match status" value="1"/>
</dbReference>
<dbReference type="PANTHER" id="PTHR11712">
    <property type="entry name" value="POLYKETIDE SYNTHASE-RELATED"/>
    <property type="match status" value="1"/>
</dbReference>
<dbReference type="Pfam" id="PF00109">
    <property type="entry name" value="ketoacyl-synt"/>
    <property type="match status" value="1"/>
</dbReference>
<proteinExistence type="inferred from homology"/>
<dbReference type="PANTHER" id="PTHR11712:SF347">
    <property type="entry name" value="BETA KETOACYL-ACYL CARRIER PROTEIN SYNTHASE"/>
    <property type="match status" value="1"/>
</dbReference>
<evidence type="ECO:0000256" key="1">
    <source>
        <dbReference type="ARBA" id="ARBA00008467"/>
    </source>
</evidence>
<dbReference type="EMBL" id="WMIA01000032">
    <property type="protein sequence ID" value="MTF40532.1"/>
    <property type="molecule type" value="Genomic_DNA"/>
</dbReference>
<dbReference type="RefSeq" id="WP_155084662.1">
    <property type="nucleotide sequence ID" value="NZ_WMIA01000032.1"/>
</dbReference>
<dbReference type="SMART" id="SM00825">
    <property type="entry name" value="PKS_KS"/>
    <property type="match status" value="1"/>
</dbReference>